<keyword evidence="1" id="KW-0732">Signal</keyword>
<proteinExistence type="predicted"/>
<dbReference type="PRINTS" id="PR00003">
    <property type="entry name" value="4DISULPHCORE"/>
</dbReference>
<dbReference type="AlphaFoldDB" id="A0A8C6SAT5"/>
<dbReference type="GO" id="GO:0030414">
    <property type="term" value="F:peptidase inhibitor activity"/>
    <property type="evidence" value="ECO:0007669"/>
    <property type="project" value="InterPro"/>
</dbReference>
<dbReference type="Ensembl" id="ENSNMLT00000003447.1">
    <property type="protein sequence ID" value="ENSNMLP00000003001.1"/>
    <property type="gene ID" value="ENSNMLG00000002189.1"/>
</dbReference>
<dbReference type="Gene3D" id="4.10.75.10">
    <property type="entry name" value="Elafin-like"/>
    <property type="match status" value="1"/>
</dbReference>
<protein>
    <recommendedName>
        <fullName evidence="2">WAP domain-containing protein</fullName>
    </recommendedName>
</protein>
<accession>A0A8C6SAT5</accession>
<evidence type="ECO:0000259" key="2">
    <source>
        <dbReference type="SMART" id="SM00217"/>
    </source>
</evidence>
<evidence type="ECO:0000313" key="3">
    <source>
        <dbReference type="Ensembl" id="ENSNMLP00000003001.1"/>
    </source>
</evidence>
<dbReference type="Proteomes" id="UP000694523">
    <property type="component" value="Unplaced"/>
</dbReference>
<sequence>VKSNKGFLLGLFLIVINFFFVSLPEPGDCRLARSQCCSDCDCRGDLKCCFNGCGSRCVKPQVKLLYWEVSRIKLLYE</sequence>
<reference evidence="3" key="2">
    <citation type="submission" date="2025-09" db="UniProtKB">
        <authorList>
            <consortium name="Ensembl"/>
        </authorList>
    </citation>
    <scope>IDENTIFICATION</scope>
</reference>
<feature type="domain" description="WAP" evidence="2">
    <location>
        <begin position="25"/>
        <end position="61"/>
    </location>
</feature>
<organism evidence="3 4">
    <name type="scientific">Neogobius melanostomus</name>
    <name type="common">round goby</name>
    <dbReference type="NCBI Taxonomy" id="47308"/>
    <lineage>
        <taxon>Eukaryota</taxon>
        <taxon>Metazoa</taxon>
        <taxon>Chordata</taxon>
        <taxon>Craniata</taxon>
        <taxon>Vertebrata</taxon>
        <taxon>Euteleostomi</taxon>
        <taxon>Actinopterygii</taxon>
        <taxon>Neopterygii</taxon>
        <taxon>Teleostei</taxon>
        <taxon>Neoteleostei</taxon>
        <taxon>Acanthomorphata</taxon>
        <taxon>Gobiaria</taxon>
        <taxon>Gobiiformes</taxon>
        <taxon>Gobioidei</taxon>
        <taxon>Gobiidae</taxon>
        <taxon>Benthophilinae</taxon>
        <taxon>Neogobiini</taxon>
        <taxon>Neogobius</taxon>
    </lineage>
</organism>
<reference evidence="3" key="1">
    <citation type="submission" date="2025-08" db="UniProtKB">
        <authorList>
            <consortium name="Ensembl"/>
        </authorList>
    </citation>
    <scope>IDENTIFICATION</scope>
</reference>
<evidence type="ECO:0000256" key="1">
    <source>
        <dbReference type="SAM" id="SignalP"/>
    </source>
</evidence>
<dbReference type="Pfam" id="PF00095">
    <property type="entry name" value="WAP"/>
    <property type="match status" value="1"/>
</dbReference>
<dbReference type="SMART" id="SM00217">
    <property type="entry name" value="WAP"/>
    <property type="match status" value="1"/>
</dbReference>
<evidence type="ECO:0000313" key="4">
    <source>
        <dbReference type="Proteomes" id="UP000694523"/>
    </source>
</evidence>
<feature type="signal peptide" evidence="1">
    <location>
        <begin position="1"/>
        <end position="24"/>
    </location>
</feature>
<name>A0A8C6SAT5_9GOBI</name>
<dbReference type="InterPro" id="IPR036645">
    <property type="entry name" value="Elafin-like_sf"/>
</dbReference>
<dbReference type="SUPFAM" id="SSF57256">
    <property type="entry name" value="Elafin-like"/>
    <property type="match status" value="1"/>
</dbReference>
<dbReference type="GO" id="GO:0005576">
    <property type="term" value="C:extracellular region"/>
    <property type="evidence" value="ECO:0007669"/>
    <property type="project" value="InterPro"/>
</dbReference>
<feature type="chain" id="PRO_5034216503" description="WAP domain-containing protein" evidence="1">
    <location>
        <begin position="25"/>
        <end position="77"/>
    </location>
</feature>
<keyword evidence="4" id="KW-1185">Reference proteome</keyword>
<dbReference type="InterPro" id="IPR008197">
    <property type="entry name" value="WAP_dom"/>
</dbReference>